<dbReference type="InterPro" id="IPR023036">
    <property type="entry name" value="Ribosomal_uS14_bac/plastid"/>
</dbReference>
<reference evidence="6" key="1">
    <citation type="journal article" date="2014" name="BMC Genomics">
        <title>Six newly sequenced chloroplast genomes from prasinophyte green algae provide insights into the relationships among prasinophyte lineages and the diversity of streamlined genome architecture in picoplanktonic species.</title>
        <authorList>
            <person name="Lemieux C."/>
            <person name="Otis C."/>
            <person name="Turmel M."/>
        </authorList>
    </citation>
    <scope>NUCLEOTIDE SEQUENCE</scope>
</reference>
<dbReference type="Gene3D" id="1.10.287.1480">
    <property type="match status" value="1"/>
</dbReference>
<dbReference type="SUPFAM" id="SSF57716">
    <property type="entry name" value="Glucocorticoid receptor-like (DNA-binding domain)"/>
    <property type="match status" value="1"/>
</dbReference>
<keyword evidence="6" id="KW-0150">Chloroplast</keyword>
<keyword evidence="5" id="KW-0699">rRNA-binding</keyword>
<proteinExistence type="inferred from homology"/>
<dbReference type="GO" id="GO:0019843">
    <property type="term" value="F:rRNA binding"/>
    <property type="evidence" value="ECO:0007669"/>
    <property type="project" value="UniProtKB-UniRule"/>
</dbReference>
<accession>A0A088CIA4</accession>
<comment type="similarity">
    <text evidence="1 5">Belongs to the universal ribosomal protein uS14 family.</text>
</comment>
<dbReference type="NCBIfam" id="NF006477">
    <property type="entry name" value="PRK08881.1"/>
    <property type="match status" value="1"/>
</dbReference>
<dbReference type="GO" id="GO:0003735">
    <property type="term" value="F:structural constituent of ribosome"/>
    <property type="evidence" value="ECO:0007669"/>
    <property type="project" value="InterPro"/>
</dbReference>
<dbReference type="FunFam" id="1.10.287.1480:FF:000001">
    <property type="entry name" value="30S ribosomal protein S14"/>
    <property type="match status" value="1"/>
</dbReference>
<comment type="subunit">
    <text evidence="5">Part of the 30S ribosomal subunit.</text>
</comment>
<dbReference type="InterPro" id="IPR018271">
    <property type="entry name" value="Ribosomal_uS14_CS"/>
</dbReference>
<evidence type="ECO:0000256" key="3">
    <source>
        <dbReference type="ARBA" id="ARBA00023274"/>
    </source>
</evidence>
<dbReference type="AlphaFoldDB" id="A0A088CIA4"/>
<evidence type="ECO:0000256" key="4">
    <source>
        <dbReference type="ARBA" id="ARBA00035247"/>
    </source>
</evidence>
<evidence type="ECO:0000256" key="1">
    <source>
        <dbReference type="ARBA" id="ARBA00009083"/>
    </source>
</evidence>
<dbReference type="RefSeq" id="YP_009057499.1">
    <property type="nucleotide sequence ID" value="NC_024817.1"/>
</dbReference>
<name>A0A088CIA4_9VIRI</name>
<keyword evidence="6" id="KW-0934">Plastid</keyword>
<dbReference type="GeneID" id="20357996"/>
<organism evidence="6">
    <name type="scientific">Prasinoderma coloniale</name>
    <dbReference type="NCBI Taxonomy" id="156133"/>
    <lineage>
        <taxon>Eukaryota</taxon>
        <taxon>Viridiplantae</taxon>
        <taxon>Prasinodermophyta</taxon>
        <taxon>Prasinodermophyceae</taxon>
        <taxon>Prasinodermales</taxon>
        <taxon>Prasinodermaceae</taxon>
        <taxon>Prasinoderma</taxon>
    </lineage>
</organism>
<dbReference type="EMBL" id="KJ746598">
    <property type="protein sequence ID" value="AID67560.1"/>
    <property type="molecule type" value="Genomic_DNA"/>
</dbReference>
<evidence type="ECO:0000313" key="6">
    <source>
        <dbReference type="EMBL" id="AID67560.1"/>
    </source>
</evidence>
<gene>
    <name evidence="5 6" type="primary">rps14</name>
</gene>
<keyword evidence="3 5" id="KW-0687">Ribonucleoprotein</keyword>
<dbReference type="InterPro" id="IPR001209">
    <property type="entry name" value="Ribosomal_uS14"/>
</dbReference>
<dbReference type="GO" id="GO:0009507">
    <property type="term" value="C:chloroplast"/>
    <property type="evidence" value="ECO:0007669"/>
    <property type="project" value="UniProtKB-SubCell"/>
</dbReference>
<keyword evidence="5" id="KW-0694">RNA-binding</keyword>
<dbReference type="PROSITE" id="PS00527">
    <property type="entry name" value="RIBOSOMAL_S14"/>
    <property type="match status" value="1"/>
</dbReference>
<protein>
    <recommendedName>
        <fullName evidence="4 5">Small ribosomal subunit protein uS14c</fullName>
    </recommendedName>
</protein>
<geneLocation type="chloroplast" evidence="6"/>
<evidence type="ECO:0000256" key="5">
    <source>
        <dbReference type="HAMAP-Rule" id="MF_00537"/>
    </source>
</evidence>
<dbReference type="Pfam" id="PF00253">
    <property type="entry name" value="Ribosomal_S14"/>
    <property type="match status" value="1"/>
</dbReference>
<dbReference type="GO" id="GO:0006412">
    <property type="term" value="P:translation"/>
    <property type="evidence" value="ECO:0007669"/>
    <property type="project" value="UniProtKB-UniRule"/>
</dbReference>
<keyword evidence="2 5" id="KW-0689">Ribosomal protein</keyword>
<dbReference type="HAMAP" id="MF_00537">
    <property type="entry name" value="Ribosomal_uS14_1"/>
    <property type="match status" value="1"/>
</dbReference>
<sequence>MARKGTVYRDKKRRALVQKYATKRAKLLTEFKNASTIGEKLKIHSKIQKLPRNSSRTRLHNRCFITGRPKGYFRFFGLSRHQIRELGYVGVLPGVTTASW</sequence>
<dbReference type="GO" id="GO:0015935">
    <property type="term" value="C:small ribosomal subunit"/>
    <property type="evidence" value="ECO:0007669"/>
    <property type="project" value="TreeGrafter"/>
</dbReference>
<comment type="subcellular location">
    <subcellularLocation>
        <location evidence="5">Plastid</location>
        <location evidence="5">Chloroplast</location>
    </subcellularLocation>
</comment>
<dbReference type="PANTHER" id="PTHR19836">
    <property type="entry name" value="30S RIBOSOMAL PROTEIN S14"/>
    <property type="match status" value="1"/>
</dbReference>
<dbReference type="PANTHER" id="PTHR19836:SF19">
    <property type="entry name" value="SMALL RIBOSOMAL SUBUNIT PROTEIN US14M"/>
    <property type="match status" value="1"/>
</dbReference>
<comment type="function">
    <text evidence="5">Binds 16S rRNA, required for the assembly of 30S particles.</text>
</comment>
<evidence type="ECO:0000256" key="2">
    <source>
        <dbReference type="ARBA" id="ARBA00022980"/>
    </source>
</evidence>